<dbReference type="Pfam" id="PF00884">
    <property type="entry name" value="Sulfatase"/>
    <property type="match status" value="1"/>
</dbReference>
<dbReference type="Gene3D" id="3.40.720.10">
    <property type="entry name" value="Alkaline Phosphatase, subunit A"/>
    <property type="match status" value="1"/>
</dbReference>
<dbReference type="GO" id="GO:0005737">
    <property type="term" value="C:cytoplasm"/>
    <property type="evidence" value="ECO:0007669"/>
    <property type="project" value="TreeGrafter"/>
</dbReference>
<dbReference type="CDD" id="cd16027">
    <property type="entry name" value="SGSH"/>
    <property type="match status" value="1"/>
</dbReference>
<dbReference type="InterPro" id="IPR000917">
    <property type="entry name" value="Sulfatase_N"/>
</dbReference>
<dbReference type="InterPro" id="IPR017850">
    <property type="entry name" value="Alkaline_phosphatase_core_sf"/>
</dbReference>
<evidence type="ECO:0000256" key="1">
    <source>
        <dbReference type="ARBA" id="ARBA00022723"/>
    </source>
</evidence>
<proteinExistence type="predicted"/>
<organism evidence="4 5">
    <name type="scientific">Anatilimnocola aggregata</name>
    <dbReference type="NCBI Taxonomy" id="2528021"/>
    <lineage>
        <taxon>Bacteria</taxon>
        <taxon>Pseudomonadati</taxon>
        <taxon>Planctomycetota</taxon>
        <taxon>Planctomycetia</taxon>
        <taxon>Pirellulales</taxon>
        <taxon>Pirellulaceae</taxon>
        <taxon>Anatilimnocola</taxon>
    </lineage>
</organism>
<dbReference type="EC" id="3.1.6.1" evidence="4"/>
<dbReference type="AlphaFoldDB" id="A0A517YEC9"/>
<dbReference type="SUPFAM" id="SSF53649">
    <property type="entry name" value="Alkaline phosphatase-like"/>
    <property type="match status" value="1"/>
</dbReference>
<name>A0A517YEC9_9BACT</name>
<dbReference type="GO" id="GO:0046872">
    <property type="term" value="F:metal ion binding"/>
    <property type="evidence" value="ECO:0007669"/>
    <property type="project" value="UniProtKB-KW"/>
</dbReference>
<dbReference type="PANTHER" id="PTHR45953:SF1">
    <property type="entry name" value="IDURONATE 2-SULFATASE"/>
    <property type="match status" value="1"/>
</dbReference>
<dbReference type="RefSeq" id="WP_202921051.1">
    <property type="nucleotide sequence ID" value="NZ_CP036274.1"/>
</dbReference>
<dbReference type="Proteomes" id="UP000315017">
    <property type="component" value="Chromosome"/>
</dbReference>
<accession>A0A517YEC9</accession>
<dbReference type="PANTHER" id="PTHR45953">
    <property type="entry name" value="IDURONATE 2-SULFATASE"/>
    <property type="match status" value="1"/>
</dbReference>
<evidence type="ECO:0000313" key="5">
    <source>
        <dbReference type="Proteomes" id="UP000315017"/>
    </source>
</evidence>
<evidence type="ECO:0000256" key="2">
    <source>
        <dbReference type="ARBA" id="ARBA00022801"/>
    </source>
</evidence>
<sequence length="484" mass="53131">MIASIDDCLPQSDFSLSRTAELCRKFIFVSFILLLSASGVLAADAAKSLNLLVITADDMNADSSGWIGNRLGATPHLDAFAKSAHRFVNSHVTVPICQPGRSALMTGRVPHRNGALGFDPIRRDVPTLVEVLRVHGYYTGCIAKAAHMAPAEKFPWHAVGDQALGKQPTKFAEKFGEMLAAAAQEKKPFFINANICDPHRPFIDGAGKQARAAAPLDEARLFKPNEVTVPAFLEDIPRVREEVAQYYSSVSRFDVAFGLLMKELTNAGRDADTIVVFMSDHGMSFPFSKATVYLSGTWSPVLIRVPDRMESQVHTEFVSSVDVMPSLLELVDVKAPEGIDGRSWVPLLKGESQPDRDFVITHVNTVSSGKSFAQRCVRTKDRALMFHAWVGGPNKFRVEAMSGLSFAAMSASTDATIQSRVKQLVEGETLMLFDISVDPTERRNLIHEPKYASDVAQLSQKLLAHMKQTNDPQLNAFETAIARQ</sequence>
<feature type="domain" description="Sulfatase N-terminal" evidence="3">
    <location>
        <begin position="50"/>
        <end position="333"/>
    </location>
</feature>
<keyword evidence="5" id="KW-1185">Reference proteome</keyword>
<dbReference type="KEGG" id="aagg:ETAA8_36830"/>
<reference evidence="4 5" key="1">
    <citation type="submission" date="2019-02" db="EMBL/GenBank/DDBJ databases">
        <title>Deep-cultivation of Planctomycetes and their phenomic and genomic characterization uncovers novel biology.</title>
        <authorList>
            <person name="Wiegand S."/>
            <person name="Jogler M."/>
            <person name="Boedeker C."/>
            <person name="Pinto D."/>
            <person name="Vollmers J."/>
            <person name="Rivas-Marin E."/>
            <person name="Kohn T."/>
            <person name="Peeters S.H."/>
            <person name="Heuer A."/>
            <person name="Rast P."/>
            <person name="Oberbeckmann S."/>
            <person name="Bunk B."/>
            <person name="Jeske O."/>
            <person name="Meyerdierks A."/>
            <person name="Storesund J.E."/>
            <person name="Kallscheuer N."/>
            <person name="Luecker S."/>
            <person name="Lage O.M."/>
            <person name="Pohl T."/>
            <person name="Merkel B.J."/>
            <person name="Hornburger P."/>
            <person name="Mueller R.-W."/>
            <person name="Bruemmer F."/>
            <person name="Labrenz M."/>
            <person name="Spormann A.M."/>
            <person name="Op den Camp H."/>
            <person name="Overmann J."/>
            <person name="Amann R."/>
            <person name="Jetten M.S.M."/>
            <person name="Mascher T."/>
            <person name="Medema M.H."/>
            <person name="Devos D.P."/>
            <person name="Kaster A.-K."/>
            <person name="Ovreas L."/>
            <person name="Rohde M."/>
            <person name="Galperin M.Y."/>
            <person name="Jogler C."/>
        </authorList>
    </citation>
    <scope>NUCLEOTIDE SEQUENCE [LARGE SCALE GENOMIC DNA]</scope>
    <source>
        <strain evidence="4 5">ETA_A8</strain>
    </source>
</reference>
<dbReference type="GO" id="GO:0004065">
    <property type="term" value="F:arylsulfatase activity"/>
    <property type="evidence" value="ECO:0007669"/>
    <property type="project" value="UniProtKB-EC"/>
</dbReference>
<keyword evidence="1" id="KW-0479">Metal-binding</keyword>
<protein>
    <submittedName>
        <fullName evidence="4">Arylsulfatase</fullName>
        <ecNumber evidence="4">3.1.6.1</ecNumber>
    </submittedName>
</protein>
<keyword evidence="2 4" id="KW-0378">Hydrolase</keyword>
<dbReference type="EMBL" id="CP036274">
    <property type="protein sequence ID" value="QDU28580.1"/>
    <property type="molecule type" value="Genomic_DNA"/>
</dbReference>
<evidence type="ECO:0000313" key="4">
    <source>
        <dbReference type="EMBL" id="QDU28580.1"/>
    </source>
</evidence>
<evidence type="ECO:0000259" key="3">
    <source>
        <dbReference type="Pfam" id="PF00884"/>
    </source>
</evidence>
<gene>
    <name evidence="4" type="ORF">ETAA8_36830</name>
</gene>